<dbReference type="SMART" id="SM00155">
    <property type="entry name" value="PLDc"/>
    <property type="match status" value="2"/>
</dbReference>
<dbReference type="OrthoDB" id="9814092at2"/>
<dbReference type="CDD" id="cd09113">
    <property type="entry name" value="PLDc_ymdC_like_2"/>
    <property type="match status" value="1"/>
</dbReference>
<comment type="caution">
    <text evidence="2">The sequence shown here is derived from an EMBL/GenBank/DDBJ whole genome shotgun (WGS) entry which is preliminary data.</text>
</comment>
<protein>
    <submittedName>
        <fullName evidence="2">Phospholipase D family protein</fullName>
    </submittedName>
</protein>
<dbReference type="InterPro" id="IPR001736">
    <property type="entry name" value="PLipase_D/transphosphatidylase"/>
</dbReference>
<evidence type="ECO:0000313" key="2">
    <source>
        <dbReference type="EMBL" id="RJG05717.1"/>
    </source>
</evidence>
<dbReference type="Gene3D" id="3.30.870.10">
    <property type="entry name" value="Endonuclease Chain A"/>
    <property type="match status" value="2"/>
</dbReference>
<dbReference type="GO" id="GO:0032049">
    <property type="term" value="P:cardiolipin biosynthetic process"/>
    <property type="evidence" value="ECO:0007669"/>
    <property type="project" value="UniProtKB-ARBA"/>
</dbReference>
<accession>A0A418WZN6</accession>
<dbReference type="AlphaFoldDB" id="A0A418WZN6"/>
<organism evidence="2 3">
    <name type="scientific">Noviherbaspirillum cavernae</name>
    <dbReference type="NCBI Taxonomy" id="2320862"/>
    <lineage>
        <taxon>Bacteria</taxon>
        <taxon>Pseudomonadati</taxon>
        <taxon>Pseudomonadota</taxon>
        <taxon>Betaproteobacteria</taxon>
        <taxon>Burkholderiales</taxon>
        <taxon>Oxalobacteraceae</taxon>
        <taxon>Noviherbaspirillum</taxon>
    </lineage>
</organism>
<evidence type="ECO:0000313" key="3">
    <source>
        <dbReference type="Proteomes" id="UP000285190"/>
    </source>
</evidence>
<sequence>MDAQRVSGSASWWLVMLLACLLSACAGLPKVERQESYVVRDTVQTRLGQAAAPQLEAHPGQSGFFPLVQGIDAFAARMSLARAAQRTLDLQYYIFHDDQTGLALIGELLAAAERGVRVRVLVDDIHTEGKDRSLAIADSHPNIEVRLFNPFAHRNARWLDFVGDFRRVNRRMHNKSMTADNQATIVGGRNIGDEYFSAKTDVDFSDFDILALGPVVTEVSAQFDAYWNSAHAYPASAFNTGAPIGPDDYRELRARVEERAASLRNTAYANAVQENELTQDIKRGEMEAYWGTATVIADPPDKLLLSAESSPALAITKLAKVLAQAQRELVLMSPYFVPGPRGVQWLQDMIRRGVHVKIITNSFAATDVQAVHAGYTTYRTTLLKAGVELYEMKPTAYSERARQGRQRGLTGSSRASLHAKTYMTDRRTLFVGSLNLDGRSAMLNTEMGVVLENEALCKMLHDNLTGDILDVAYRVQLVTDAQTGNQHLTWITREDGKEVIYDSEPEMSAFQKVIQGVLKILPIEEQL</sequence>
<dbReference type="CDD" id="cd09111">
    <property type="entry name" value="PLDc_ymdC_like_1"/>
    <property type="match status" value="1"/>
</dbReference>
<evidence type="ECO:0000259" key="1">
    <source>
        <dbReference type="PROSITE" id="PS50035"/>
    </source>
</evidence>
<dbReference type="PROSITE" id="PS50035">
    <property type="entry name" value="PLD"/>
    <property type="match status" value="2"/>
</dbReference>
<dbReference type="SUPFAM" id="SSF56024">
    <property type="entry name" value="Phospholipase D/nuclease"/>
    <property type="match status" value="2"/>
</dbReference>
<gene>
    <name evidence="2" type="ORF">D3870_06525</name>
</gene>
<dbReference type="PANTHER" id="PTHR21248:SF12">
    <property type="entry name" value="CARDIOLIPIN SYNTHASE C"/>
    <property type="match status" value="1"/>
</dbReference>
<dbReference type="EMBL" id="QYUN01000002">
    <property type="protein sequence ID" value="RJG05717.1"/>
    <property type="molecule type" value="Genomic_DNA"/>
</dbReference>
<dbReference type="PROSITE" id="PS51257">
    <property type="entry name" value="PROKAR_LIPOPROTEIN"/>
    <property type="match status" value="1"/>
</dbReference>
<feature type="domain" description="PLD phosphodiesterase" evidence="1">
    <location>
        <begin position="413"/>
        <end position="440"/>
    </location>
</feature>
<keyword evidence="3" id="KW-1185">Reference proteome</keyword>
<proteinExistence type="predicted"/>
<dbReference type="PANTHER" id="PTHR21248">
    <property type="entry name" value="CARDIOLIPIN SYNTHASE"/>
    <property type="match status" value="1"/>
</dbReference>
<dbReference type="Pfam" id="PF13091">
    <property type="entry name" value="PLDc_2"/>
    <property type="match status" value="2"/>
</dbReference>
<name>A0A418WZN6_9BURK</name>
<dbReference type="GO" id="GO:0030572">
    <property type="term" value="F:phosphatidyltransferase activity"/>
    <property type="evidence" value="ECO:0007669"/>
    <property type="project" value="UniProtKB-ARBA"/>
</dbReference>
<feature type="domain" description="PLD phosphodiesterase" evidence="1">
    <location>
        <begin position="168"/>
        <end position="195"/>
    </location>
</feature>
<dbReference type="RefSeq" id="WP_119741767.1">
    <property type="nucleotide sequence ID" value="NZ_QYUN01000002.1"/>
</dbReference>
<reference evidence="2 3" key="1">
    <citation type="submission" date="2018-09" db="EMBL/GenBank/DDBJ databases">
        <authorList>
            <person name="Zhu H."/>
        </authorList>
    </citation>
    <scope>NUCLEOTIDE SEQUENCE [LARGE SCALE GENOMIC DNA]</scope>
    <source>
        <strain evidence="2 3">K2R10-39</strain>
    </source>
</reference>
<dbReference type="InterPro" id="IPR025202">
    <property type="entry name" value="PLD-like_dom"/>
</dbReference>
<dbReference type="Proteomes" id="UP000285190">
    <property type="component" value="Unassembled WGS sequence"/>
</dbReference>